<proteinExistence type="predicted"/>
<dbReference type="EMBL" id="SGXC01000002">
    <property type="protein sequence ID" value="RZS81135.1"/>
    <property type="molecule type" value="Genomic_DNA"/>
</dbReference>
<evidence type="ECO:0000256" key="2">
    <source>
        <dbReference type="SAM" id="SignalP"/>
    </source>
</evidence>
<feature type="region of interest" description="Disordered" evidence="1">
    <location>
        <begin position="26"/>
        <end position="45"/>
    </location>
</feature>
<dbReference type="InterPro" id="IPR019501">
    <property type="entry name" value="Peptidase_M30_hyicolysin"/>
</dbReference>
<evidence type="ECO:0000313" key="4">
    <source>
        <dbReference type="Proteomes" id="UP000292445"/>
    </source>
</evidence>
<keyword evidence="4" id="KW-1185">Reference proteome</keyword>
<reference evidence="3 4" key="1">
    <citation type="submission" date="2019-02" db="EMBL/GenBank/DDBJ databases">
        <title>Genomic Encyclopedia of Type Strains, Phase IV (KMG-IV): sequencing the most valuable type-strain genomes for metagenomic binning, comparative biology and taxonomic classification.</title>
        <authorList>
            <person name="Goeker M."/>
        </authorList>
    </citation>
    <scope>NUCLEOTIDE SEQUENCE [LARGE SCALE GENOMIC DNA]</scope>
    <source>
        <strain evidence="3 4">K24</strain>
    </source>
</reference>
<dbReference type="Proteomes" id="UP000292445">
    <property type="component" value="Unassembled WGS sequence"/>
</dbReference>
<keyword evidence="2" id="KW-0732">Signal</keyword>
<feature type="signal peptide" evidence="2">
    <location>
        <begin position="1"/>
        <end position="23"/>
    </location>
</feature>
<organism evidence="3 4">
    <name type="scientific">Pigmentiphaga kullae</name>
    <dbReference type="NCBI Taxonomy" id="151784"/>
    <lineage>
        <taxon>Bacteria</taxon>
        <taxon>Pseudomonadati</taxon>
        <taxon>Pseudomonadota</taxon>
        <taxon>Betaproteobacteria</taxon>
        <taxon>Burkholderiales</taxon>
        <taxon>Alcaligenaceae</taxon>
        <taxon>Pigmentiphaga</taxon>
    </lineage>
</organism>
<accession>A0A4Q7NDT1</accession>
<dbReference type="OrthoDB" id="8949730at2"/>
<name>A0A4Q7NDT1_9BURK</name>
<dbReference type="PROSITE" id="PS51257">
    <property type="entry name" value="PROKAR_LIPOPROTEIN"/>
    <property type="match status" value="1"/>
</dbReference>
<evidence type="ECO:0000313" key="3">
    <source>
        <dbReference type="EMBL" id="RZS81135.1"/>
    </source>
</evidence>
<dbReference type="Pfam" id="PF10460">
    <property type="entry name" value="Peptidase_M30"/>
    <property type="match status" value="1"/>
</dbReference>
<dbReference type="AlphaFoldDB" id="A0A4Q7NDT1"/>
<protein>
    <submittedName>
        <fullName evidence="3">Peptidase M30-like protein</fullName>
    </submittedName>
</protein>
<dbReference type="RefSeq" id="WP_130358710.1">
    <property type="nucleotide sequence ID" value="NZ_SGXC01000002.1"/>
</dbReference>
<feature type="chain" id="PRO_5020378207" evidence="2">
    <location>
        <begin position="24"/>
        <end position="565"/>
    </location>
</feature>
<evidence type="ECO:0000256" key="1">
    <source>
        <dbReference type="SAM" id="MobiDB-lite"/>
    </source>
</evidence>
<feature type="compositionally biased region" description="Polar residues" evidence="1">
    <location>
        <begin position="30"/>
        <end position="44"/>
    </location>
</feature>
<comment type="caution">
    <text evidence="3">The sequence shown here is derived from an EMBL/GenBank/DDBJ whole genome shotgun (WGS) entry which is preliminary data.</text>
</comment>
<gene>
    <name evidence="3" type="ORF">EV675_3753</name>
</gene>
<sequence>MSLPRFHRLPPSLLAMLLGLAMASCGGDSQPGSTPQTEVPTSPGLTVDCEGPRCGATDAHRYAGAGVAVWQYTNATAANVEVPVRIDGIPGRDVQLVFANLGKTPQSMPPLALAARSPYPVDLLPAPAQVSRASVSRLASIRPAARLNAGHRQRPASRLSDVLHRATAVPEATAPHDEAPGSTRSWLVQQSGDVMDVSERRVTLARRQHAPDGRVVNLWMEDGQLESGLVTAGQLDKLIERFAVGPASIYARVSDIAGPPWGPHSRAGLIPADQPLDIVFVTGIASMAQAYVRIDDFPLRPTDPAPDDPRRTSNAALSIVMSVETLYTSLYPRNYEPAASVLAHEMTHLANVYRRGIQRGDDDYRHAVWLEETTALMMQDILFDPERDTLHEIRDSALFAWMVLGSEGGFNCDLARYSNDPSELCVSFPVQGAFGAYLLRHYGLAFYRDLLRNMSSTDSWEMLNDAIRQADGPGLTVALRRFSAAIALLPAGTSPPGYGFPERRESGYTLVPLDGSLDADTPLPGSLPEQLVPHGFFATARPNMRGTYLETITVPPGTALSVVVR</sequence>